<dbReference type="RefSeq" id="WP_099510615.1">
    <property type="nucleotide sequence ID" value="NZ_CP016616.1"/>
</dbReference>
<gene>
    <name evidence="1" type="ORF">BB934_16320</name>
</gene>
<dbReference type="GO" id="GO:0016811">
    <property type="term" value="F:hydrolase activity, acting on carbon-nitrogen (but not peptide) bonds, in linear amides"/>
    <property type="evidence" value="ECO:0007669"/>
    <property type="project" value="TreeGrafter"/>
</dbReference>
<reference evidence="1" key="1">
    <citation type="submission" date="2016-07" db="EMBL/GenBank/DDBJ databases">
        <title>Microvirga ossetica sp. nov. a new species of rhizobia isolated from root nodules of the legume species Vicia alpestris Steven originated from North Ossetia region in the Caucasus.</title>
        <authorList>
            <person name="Safronova V.I."/>
            <person name="Kuznetsova I.G."/>
            <person name="Sazanova A.L."/>
            <person name="Belimov A."/>
            <person name="Andronov E."/>
            <person name="Osledkin Y.S."/>
            <person name="Onishchuk O.P."/>
            <person name="Kurchak O.N."/>
            <person name="Shaposhnikov A.I."/>
            <person name="Willems A."/>
            <person name="Tikhonovich I.A."/>
        </authorList>
    </citation>
    <scope>NUCLEOTIDE SEQUENCE [LARGE SCALE GENOMIC DNA]</scope>
    <source>
        <strain evidence="1">V5/3M</strain>
    </source>
</reference>
<dbReference type="SUPFAM" id="SSF52317">
    <property type="entry name" value="Class I glutamine amidotransferase-like"/>
    <property type="match status" value="1"/>
</dbReference>
<dbReference type="SUPFAM" id="SSF102588">
    <property type="entry name" value="LmbE-like"/>
    <property type="match status" value="1"/>
</dbReference>
<proteinExistence type="predicted"/>
<dbReference type="EMBL" id="CP016616">
    <property type="protein sequence ID" value="ANY79597.1"/>
    <property type="molecule type" value="Genomic_DNA"/>
</dbReference>
<organism evidence="1">
    <name type="scientific">Microvirga ossetica</name>
    <dbReference type="NCBI Taxonomy" id="1882682"/>
    <lineage>
        <taxon>Bacteria</taxon>
        <taxon>Pseudomonadati</taxon>
        <taxon>Pseudomonadota</taxon>
        <taxon>Alphaproteobacteria</taxon>
        <taxon>Hyphomicrobiales</taxon>
        <taxon>Methylobacteriaceae</taxon>
        <taxon>Microvirga</taxon>
    </lineage>
</organism>
<sequence length="798" mass="86822">MLDDHSRLARAVHQPALVRLHRALSRLRSALTVMNTGAHPDDEINGMLSALRFAMGMRVVVACSTRGEGGQNALGPERGAALGVLRTAEMEEAARRMDADVAWLGHGPDDPVHDFGFSKNGEDTLRRWGEERIVERLVRAYRHYRPDIVIPTFLDVPGQHGHHRAMTRAAEKAFFMAADPAAFPEHGKLGLRPWQICKFYLPAWSGAGYAYDDEVPPPPATLSVQVSGGDEVTGLAYRQLGEWSRAAHASQGMGMWRDDPVDQWSLHLKLRAGGSSVAERDIRDHLPVNLADLAAVHTLPEAVALKLREAQDHIDAAIVAFPDRTRIVKALSWAASLIEETRDGLARNVIDQIGHRLDRKLREIDAAIFEASASGARAIFKGASHPGSKPVLEVRIDAPGLADLTIDPRLPDEVSIAEVSRNSVRTDYTVEIPASISLTENYAAAFDPLGGNGPASIRISGEIDGRVVRVDLDPEEPFTIGPAQSLSLDPSTAIVRIGTPTSSIPIRSVGADATGWQAPEGWIVRRQEGKWVVESPERPVAGLATLVPTVDGRPASAARTIAYPHIRQRTFVAPTDLRILTLDVALPPGARIGYVGGGSDNVGVHMRRLGLDVTDLGEADLTTGSLADFTTIVVGIFAFGLRRGLKAATDRMHRFVEKGGHLVTLYHRPTDAWDPERTPPRRLVIGSPSLRWRVTDPAAPITVLQPDNSLLTYPNHIEAGDWQGWDKERGLYFAAEYDAAYEELLSVNDVGEQPLKGALVSAHIGQGRHTHVALVLHHQLDKLVPGAFRLLANLVQPA</sequence>
<dbReference type="PANTHER" id="PTHR12993">
    <property type="entry name" value="N-ACETYLGLUCOSAMINYL-PHOSPHATIDYLINOSITOL DE-N-ACETYLASE-RELATED"/>
    <property type="match status" value="1"/>
</dbReference>
<accession>A0A1B2EI33</accession>
<evidence type="ECO:0000313" key="1">
    <source>
        <dbReference type="EMBL" id="ANY79597.1"/>
    </source>
</evidence>
<dbReference type="Gene3D" id="3.40.50.10320">
    <property type="entry name" value="LmbE-like"/>
    <property type="match status" value="1"/>
</dbReference>
<name>A0A1B2EI33_9HYPH</name>
<protein>
    <submittedName>
        <fullName evidence="1">LmbE family protein</fullName>
    </submittedName>
</protein>
<dbReference type="InterPro" id="IPR003737">
    <property type="entry name" value="GlcNAc_PI_deacetylase-related"/>
</dbReference>
<dbReference type="PANTHER" id="PTHR12993:SF11">
    <property type="entry name" value="N-ACETYLGLUCOSAMINYL-PHOSPHATIDYLINOSITOL DE-N-ACETYLASE"/>
    <property type="match status" value="1"/>
</dbReference>
<dbReference type="AlphaFoldDB" id="A0A1B2EI33"/>
<dbReference type="InterPro" id="IPR024078">
    <property type="entry name" value="LmbE-like_dom_sf"/>
</dbReference>
<dbReference type="OrthoDB" id="9759749at2"/>
<dbReference type="InterPro" id="IPR029062">
    <property type="entry name" value="Class_I_gatase-like"/>
</dbReference>
<dbReference type="KEGG" id="moc:BB934_16320"/>
<dbReference type="Pfam" id="PF02585">
    <property type="entry name" value="PIG-L"/>
    <property type="match status" value="1"/>
</dbReference>